<name>A0A3M7HHH0_HORWE</name>
<gene>
    <name evidence="1" type="ORF">D0860_02801</name>
</gene>
<evidence type="ECO:0000313" key="2">
    <source>
        <dbReference type="Proteomes" id="UP000280598"/>
    </source>
</evidence>
<comment type="caution">
    <text evidence="1">The sequence shown here is derived from an EMBL/GenBank/DDBJ whole genome shotgun (WGS) entry which is preliminary data.</text>
</comment>
<dbReference type="EMBL" id="QWIS01000040">
    <property type="protein sequence ID" value="RMZ12831.1"/>
    <property type="molecule type" value="Genomic_DNA"/>
</dbReference>
<organism evidence="1 2">
    <name type="scientific">Hortaea werneckii</name>
    <name type="common">Black yeast</name>
    <name type="synonym">Cladosporium werneckii</name>
    <dbReference type="NCBI Taxonomy" id="91943"/>
    <lineage>
        <taxon>Eukaryota</taxon>
        <taxon>Fungi</taxon>
        <taxon>Dikarya</taxon>
        <taxon>Ascomycota</taxon>
        <taxon>Pezizomycotina</taxon>
        <taxon>Dothideomycetes</taxon>
        <taxon>Dothideomycetidae</taxon>
        <taxon>Mycosphaerellales</taxon>
        <taxon>Teratosphaeriaceae</taxon>
        <taxon>Hortaea</taxon>
    </lineage>
</organism>
<sequence length="265" mass="30053">MVSQETPAREDANGMDDSRYAALHNAILQHDWLKPGRSQEEFELTVRPYLEDRTCIHTSLLSSELQERFRLTTRRTLSTTYEVSLLPSAGTEHIFLDPIRLPWFTYFAPGLRVATEQEIVDEPYTHHEEDSDAEDERSKVPPLLLLRADVLVNAVGLLWLRAFEPVIPQSVQCPCGPYLTNCDRTYRYPQESGCNLVLSGTASSCWARKADLGPVDSYDDLLQTIEQGRCAVDIEGVADGLKKWCEADTEERWRKYVTNVGPEGC</sequence>
<reference evidence="1 2" key="1">
    <citation type="journal article" date="2018" name="BMC Genomics">
        <title>Genomic evidence for intraspecific hybridization in a clonal and extremely halotolerant yeast.</title>
        <authorList>
            <person name="Gostincar C."/>
            <person name="Stajich J.E."/>
            <person name="Zupancic J."/>
            <person name="Zalar P."/>
            <person name="Gunde-Cimerman N."/>
        </authorList>
    </citation>
    <scope>NUCLEOTIDE SEQUENCE [LARGE SCALE GENOMIC DNA]</scope>
    <source>
        <strain evidence="1 2">EXF-562</strain>
    </source>
</reference>
<proteinExistence type="predicted"/>
<protein>
    <submittedName>
        <fullName evidence="1">Uncharacterized protein</fullName>
    </submittedName>
</protein>
<evidence type="ECO:0000313" key="1">
    <source>
        <dbReference type="EMBL" id="RMZ12831.1"/>
    </source>
</evidence>
<accession>A0A3M7HHH0</accession>
<dbReference type="AlphaFoldDB" id="A0A3M7HHH0"/>
<dbReference type="Proteomes" id="UP000280598">
    <property type="component" value="Unassembled WGS sequence"/>
</dbReference>